<feature type="domain" description="FAD-binding" evidence="3">
    <location>
        <begin position="9"/>
        <end position="341"/>
    </location>
</feature>
<dbReference type="PRINTS" id="PR00420">
    <property type="entry name" value="RNGMNOXGNASE"/>
</dbReference>
<keyword evidence="1" id="KW-0560">Oxidoreductase</keyword>
<dbReference type="SUPFAM" id="SSF54373">
    <property type="entry name" value="FAD-linked reductases, C-terminal domain"/>
    <property type="match status" value="1"/>
</dbReference>
<dbReference type="Proteomes" id="UP000238392">
    <property type="component" value="Unassembled WGS sequence"/>
</dbReference>
<dbReference type="InterPro" id="IPR050493">
    <property type="entry name" value="FAD-dep_Monooxygenase_BioMet"/>
</dbReference>
<dbReference type="SUPFAM" id="SSF51905">
    <property type="entry name" value="FAD/NAD(P)-binding domain"/>
    <property type="match status" value="1"/>
</dbReference>
<gene>
    <name evidence="4" type="ORF">CLV74_101394</name>
</gene>
<keyword evidence="5" id="KW-1185">Reference proteome</keyword>
<name>A0A2T0X5N8_9RHOB</name>
<organism evidence="4 5">
    <name type="scientific">Donghicola tyrosinivorans</name>
    <dbReference type="NCBI Taxonomy" id="1652492"/>
    <lineage>
        <taxon>Bacteria</taxon>
        <taxon>Pseudomonadati</taxon>
        <taxon>Pseudomonadota</taxon>
        <taxon>Alphaproteobacteria</taxon>
        <taxon>Rhodobacterales</taxon>
        <taxon>Roseobacteraceae</taxon>
        <taxon>Donghicola</taxon>
    </lineage>
</organism>
<dbReference type="GO" id="GO:0004497">
    <property type="term" value="F:monooxygenase activity"/>
    <property type="evidence" value="ECO:0007669"/>
    <property type="project" value="UniProtKB-KW"/>
</dbReference>
<dbReference type="PANTHER" id="PTHR13789:SF309">
    <property type="entry name" value="PUTATIVE (AFU_ORTHOLOGUE AFUA_6G14510)-RELATED"/>
    <property type="match status" value="1"/>
</dbReference>
<comment type="caution">
    <text evidence="4">The sequence shown here is derived from an EMBL/GenBank/DDBJ whole genome shotgun (WGS) entry which is preliminary data.</text>
</comment>
<evidence type="ECO:0000313" key="5">
    <source>
        <dbReference type="Proteomes" id="UP000238392"/>
    </source>
</evidence>
<dbReference type="EMBL" id="PVTQ01000001">
    <property type="protein sequence ID" value="PRY94258.1"/>
    <property type="molecule type" value="Genomic_DNA"/>
</dbReference>
<accession>A0A2T0X5N8</accession>
<keyword evidence="2" id="KW-0503">Monooxygenase</keyword>
<dbReference type="Pfam" id="PF01494">
    <property type="entry name" value="FAD_binding_3"/>
    <property type="match status" value="1"/>
</dbReference>
<protein>
    <submittedName>
        <fullName evidence="4">Salicylate hydroxylase</fullName>
    </submittedName>
</protein>
<dbReference type="OrthoDB" id="4230779at2"/>
<dbReference type="RefSeq" id="WP_106262515.1">
    <property type="nucleotide sequence ID" value="NZ_PVTQ01000001.1"/>
</dbReference>
<dbReference type="GO" id="GO:0071949">
    <property type="term" value="F:FAD binding"/>
    <property type="evidence" value="ECO:0007669"/>
    <property type="project" value="InterPro"/>
</dbReference>
<dbReference type="AlphaFoldDB" id="A0A2T0X5N8"/>
<sequence>MSVLQKKFVVAGGGIAGMAMALGLLQRGADVTVLEQAEAITEVGAGLQISPNGLKVLQSLGVADELAALSQKAKAVVLRDYRRGPTVARLDLQKYASGSSYLLVHRADLIDVLARAARAAGAKVRLLQQVARYEDGPSQKLVMTCGTVIHADVVIGADGVKSVIRQALNGTEAPFFTGQVAWRAIVPNVIGQGPEARVYMGPQRHLVCYPLRDGNSLNIVAVKERAAWASEGWNFEDDPAHLRATFHQFHPEVRQMLDQVQQVHLWGLFRHRIAPNWHNGQAVLLGDAAHPTLPFLAQGANMALEDSHILLRCLESYATEAEAFDAYQSIRAPRVNRIIEAANGNAWKYHLASKPLRFGAHIGMGLFSRLMPAQMVGSFDWLYEYDVTRQPIKA</sequence>
<reference evidence="4 5" key="1">
    <citation type="submission" date="2018-03" db="EMBL/GenBank/DDBJ databases">
        <title>Genomic Encyclopedia of Archaeal and Bacterial Type Strains, Phase II (KMG-II): from individual species to whole genera.</title>
        <authorList>
            <person name="Goeker M."/>
        </authorList>
    </citation>
    <scope>NUCLEOTIDE SEQUENCE [LARGE SCALE GENOMIC DNA]</scope>
    <source>
        <strain evidence="4 5">DSM 100212</strain>
    </source>
</reference>
<evidence type="ECO:0000256" key="2">
    <source>
        <dbReference type="ARBA" id="ARBA00023033"/>
    </source>
</evidence>
<evidence type="ECO:0000313" key="4">
    <source>
        <dbReference type="EMBL" id="PRY94258.1"/>
    </source>
</evidence>
<dbReference type="Gene3D" id="3.50.50.60">
    <property type="entry name" value="FAD/NAD(P)-binding domain"/>
    <property type="match status" value="1"/>
</dbReference>
<evidence type="ECO:0000259" key="3">
    <source>
        <dbReference type="Pfam" id="PF01494"/>
    </source>
</evidence>
<evidence type="ECO:0000256" key="1">
    <source>
        <dbReference type="ARBA" id="ARBA00023002"/>
    </source>
</evidence>
<dbReference type="PANTHER" id="PTHR13789">
    <property type="entry name" value="MONOOXYGENASE"/>
    <property type="match status" value="1"/>
</dbReference>
<proteinExistence type="predicted"/>
<dbReference type="InterPro" id="IPR036188">
    <property type="entry name" value="FAD/NAD-bd_sf"/>
</dbReference>
<dbReference type="InterPro" id="IPR002938">
    <property type="entry name" value="FAD-bd"/>
</dbReference>